<comment type="caution">
    <text evidence="1">The sequence shown here is derived from an EMBL/GenBank/DDBJ whole genome shotgun (WGS) entry which is preliminary data.</text>
</comment>
<evidence type="ECO:0000313" key="2">
    <source>
        <dbReference type="Proteomes" id="UP000499080"/>
    </source>
</evidence>
<sequence>MAATDISSFHPRGFQIRPLFNQIKSPSSLKLERPATRLSRLPDNVRQSAAVPFRRVPGDNAAACSCASEALTISISFPIRPWSCSLVKGVVGIQEFRRKCFE</sequence>
<keyword evidence="2" id="KW-1185">Reference proteome</keyword>
<dbReference type="Proteomes" id="UP000499080">
    <property type="component" value="Unassembled WGS sequence"/>
</dbReference>
<proteinExistence type="predicted"/>
<protein>
    <submittedName>
        <fullName evidence="1">Uncharacterized protein</fullName>
    </submittedName>
</protein>
<organism evidence="1 2">
    <name type="scientific">Araneus ventricosus</name>
    <name type="common">Orbweaver spider</name>
    <name type="synonym">Epeira ventricosa</name>
    <dbReference type="NCBI Taxonomy" id="182803"/>
    <lineage>
        <taxon>Eukaryota</taxon>
        <taxon>Metazoa</taxon>
        <taxon>Ecdysozoa</taxon>
        <taxon>Arthropoda</taxon>
        <taxon>Chelicerata</taxon>
        <taxon>Arachnida</taxon>
        <taxon>Araneae</taxon>
        <taxon>Araneomorphae</taxon>
        <taxon>Entelegynae</taxon>
        <taxon>Araneoidea</taxon>
        <taxon>Araneidae</taxon>
        <taxon>Araneus</taxon>
    </lineage>
</organism>
<gene>
    <name evidence="1" type="ORF">AVEN_146059_1</name>
</gene>
<reference evidence="1 2" key="1">
    <citation type="journal article" date="2019" name="Sci. Rep.">
        <title>Orb-weaving spider Araneus ventricosus genome elucidates the spidroin gene catalogue.</title>
        <authorList>
            <person name="Kono N."/>
            <person name="Nakamura H."/>
            <person name="Ohtoshi R."/>
            <person name="Moran D.A.P."/>
            <person name="Shinohara A."/>
            <person name="Yoshida Y."/>
            <person name="Fujiwara M."/>
            <person name="Mori M."/>
            <person name="Tomita M."/>
            <person name="Arakawa K."/>
        </authorList>
    </citation>
    <scope>NUCLEOTIDE SEQUENCE [LARGE SCALE GENOMIC DNA]</scope>
</reference>
<dbReference type="EMBL" id="BGPR01008459">
    <property type="protein sequence ID" value="GBN33958.1"/>
    <property type="molecule type" value="Genomic_DNA"/>
</dbReference>
<accession>A0A4Y2N3E7</accession>
<evidence type="ECO:0000313" key="1">
    <source>
        <dbReference type="EMBL" id="GBN33958.1"/>
    </source>
</evidence>
<name>A0A4Y2N3E7_ARAVE</name>
<dbReference type="AlphaFoldDB" id="A0A4Y2N3E7"/>